<keyword evidence="6" id="KW-0804">Transcription</keyword>
<dbReference type="PANTHER" id="PTHR37461">
    <property type="entry name" value="ANTI-SIGMA-K FACTOR RSKA"/>
    <property type="match status" value="1"/>
</dbReference>
<dbReference type="InterPro" id="IPR051474">
    <property type="entry name" value="Anti-sigma-K/W_factor"/>
</dbReference>
<gene>
    <name evidence="9" type="ORF">GCM10023196_084600</name>
</gene>
<evidence type="ECO:0000256" key="1">
    <source>
        <dbReference type="ARBA" id="ARBA00004167"/>
    </source>
</evidence>
<dbReference type="PANTHER" id="PTHR37461:SF1">
    <property type="entry name" value="ANTI-SIGMA-K FACTOR RSKA"/>
    <property type="match status" value="1"/>
</dbReference>
<evidence type="ECO:0000256" key="6">
    <source>
        <dbReference type="ARBA" id="ARBA00023163"/>
    </source>
</evidence>
<comment type="caution">
    <text evidence="9">The sequence shown here is derived from an EMBL/GenBank/DDBJ whole genome shotgun (WGS) entry which is preliminary data.</text>
</comment>
<evidence type="ECO:0000313" key="9">
    <source>
        <dbReference type="EMBL" id="GAA4636108.1"/>
    </source>
</evidence>
<dbReference type="Gene3D" id="1.10.10.1320">
    <property type="entry name" value="Anti-sigma factor, zinc-finger domain"/>
    <property type="match status" value="1"/>
</dbReference>
<name>A0ABP8USL5_9ACTN</name>
<evidence type="ECO:0000256" key="5">
    <source>
        <dbReference type="ARBA" id="ARBA00023136"/>
    </source>
</evidence>
<accession>A0ABP8USL5</accession>
<evidence type="ECO:0000259" key="8">
    <source>
        <dbReference type="Pfam" id="PF13490"/>
    </source>
</evidence>
<comment type="subcellular location">
    <subcellularLocation>
        <location evidence="1">Membrane</location>
        <topology evidence="1">Single-pass membrane protein</topology>
    </subcellularLocation>
</comment>
<evidence type="ECO:0000256" key="3">
    <source>
        <dbReference type="ARBA" id="ARBA00022989"/>
    </source>
</evidence>
<evidence type="ECO:0000313" key="10">
    <source>
        <dbReference type="Proteomes" id="UP001501442"/>
    </source>
</evidence>
<protein>
    <submittedName>
        <fullName evidence="9">Zf-HC2 domain-containing protein</fullName>
    </submittedName>
</protein>
<feature type="transmembrane region" description="Helical" evidence="7">
    <location>
        <begin position="94"/>
        <end position="114"/>
    </location>
</feature>
<dbReference type="RefSeq" id="WP_345439102.1">
    <property type="nucleotide sequence ID" value="NZ_BAABHK010000016.1"/>
</dbReference>
<evidence type="ECO:0000256" key="7">
    <source>
        <dbReference type="SAM" id="Phobius"/>
    </source>
</evidence>
<dbReference type="Pfam" id="PF13490">
    <property type="entry name" value="zf-HC2"/>
    <property type="match status" value="1"/>
</dbReference>
<dbReference type="EMBL" id="BAABHK010000016">
    <property type="protein sequence ID" value="GAA4636108.1"/>
    <property type="molecule type" value="Genomic_DNA"/>
</dbReference>
<dbReference type="InterPro" id="IPR041916">
    <property type="entry name" value="Anti_sigma_zinc_sf"/>
</dbReference>
<keyword evidence="3 7" id="KW-1133">Transmembrane helix</keyword>
<reference evidence="10" key="1">
    <citation type="journal article" date="2019" name="Int. J. Syst. Evol. Microbiol.">
        <title>The Global Catalogue of Microorganisms (GCM) 10K type strain sequencing project: providing services to taxonomists for standard genome sequencing and annotation.</title>
        <authorList>
            <consortium name="The Broad Institute Genomics Platform"/>
            <consortium name="The Broad Institute Genome Sequencing Center for Infectious Disease"/>
            <person name="Wu L."/>
            <person name="Ma J."/>
        </authorList>
    </citation>
    <scope>NUCLEOTIDE SEQUENCE [LARGE SCALE GENOMIC DNA]</scope>
    <source>
        <strain evidence="10">JCM 17939</strain>
    </source>
</reference>
<keyword evidence="4" id="KW-0805">Transcription regulation</keyword>
<proteinExistence type="predicted"/>
<dbReference type="InterPro" id="IPR027383">
    <property type="entry name" value="Znf_put"/>
</dbReference>
<sequence>MMRNTHCADLRALLGVYVLGAIDPAERAVVDAHLTHCRRCRDELAGLAGLPALLGRVTEEQIAQAGAPPQELLEPLLARGAAEHRARNRRSRRWLAVAAAAALITGGAGVAGGVRLGADRPVATPTPGWTATPGPTATGGTTVRGKDAATGVSAQITMWSKEWGTAFTVRLTGAPVGSRCRLVAVGRDGQRDIAGGWQVEYEGSAEFSGSSMIPSDRITSLEVRTVDGERLLSVRV</sequence>
<organism evidence="9 10">
    <name type="scientific">Actinoallomurus vinaceus</name>
    <dbReference type="NCBI Taxonomy" id="1080074"/>
    <lineage>
        <taxon>Bacteria</taxon>
        <taxon>Bacillati</taxon>
        <taxon>Actinomycetota</taxon>
        <taxon>Actinomycetes</taxon>
        <taxon>Streptosporangiales</taxon>
        <taxon>Thermomonosporaceae</taxon>
        <taxon>Actinoallomurus</taxon>
    </lineage>
</organism>
<keyword evidence="2 7" id="KW-0812">Transmembrane</keyword>
<keyword evidence="5 7" id="KW-0472">Membrane</keyword>
<dbReference type="Proteomes" id="UP001501442">
    <property type="component" value="Unassembled WGS sequence"/>
</dbReference>
<keyword evidence="10" id="KW-1185">Reference proteome</keyword>
<feature type="domain" description="Putative zinc-finger" evidence="8">
    <location>
        <begin position="7"/>
        <end position="41"/>
    </location>
</feature>
<evidence type="ECO:0000256" key="4">
    <source>
        <dbReference type="ARBA" id="ARBA00023015"/>
    </source>
</evidence>
<evidence type="ECO:0000256" key="2">
    <source>
        <dbReference type="ARBA" id="ARBA00022692"/>
    </source>
</evidence>